<evidence type="ECO:0000313" key="1">
    <source>
        <dbReference type="EMBL" id="RRJ83034.1"/>
    </source>
</evidence>
<keyword evidence="2" id="KW-1185">Reference proteome</keyword>
<gene>
    <name evidence="1" type="ORF">D0544_14415</name>
</gene>
<sequence>MTASLISIILEIDQLTGSIERLQRQQIDTRDPCRCGFTDGRNELANYTTRALGRLRLELMGMHLEQDNTIANTRRKQAPPRS</sequence>
<dbReference type="AlphaFoldDB" id="A0A3P3VKX2"/>
<organism evidence="1 2">
    <name type="scientific">Aestuariirhabdus litorea</name>
    <dbReference type="NCBI Taxonomy" id="2528527"/>
    <lineage>
        <taxon>Bacteria</taxon>
        <taxon>Pseudomonadati</taxon>
        <taxon>Pseudomonadota</taxon>
        <taxon>Gammaproteobacteria</taxon>
        <taxon>Oceanospirillales</taxon>
        <taxon>Aestuariirhabdaceae</taxon>
        <taxon>Aestuariirhabdus</taxon>
    </lineage>
</organism>
<reference evidence="1 2" key="2">
    <citation type="submission" date="2018-12" db="EMBL/GenBank/DDBJ databases">
        <title>Simiduia agarivorans gen. nov., sp. nov., a marine, agarolytic bacterium isolated from shallow coastal water from Keelung, Taiwan.</title>
        <authorList>
            <person name="Shieh W.Y."/>
        </authorList>
    </citation>
    <scope>NUCLEOTIDE SEQUENCE [LARGE SCALE GENOMIC DNA]</scope>
    <source>
        <strain evidence="1 2">GTF-13</strain>
    </source>
</reference>
<protein>
    <submittedName>
        <fullName evidence="1">Uncharacterized protein</fullName>
    </submittedName>
</protein>
<comment type="caution">
    <text evidence="1">The sequence shown here is derived from an EMBL/GenBank/DDBJ whole genome shotgun (WGS) entry which is preliminary data.</text>
</comment>
<reference evidence="1 2" key="1">
    <citation type="submission" date="2018-08" db="EMBL/GenBank/DDBJ databases">
        <authorList>
            <person name="Khan S.A."/>
        </authorList>
    </citation>
    <scope>NUCLEOTIDE SEQUENCE [LARGE SCALE GENOMIC DNA]</scope>
    <source>
        <strain evidence="1 2">GTF-13</strain>
    </source>
</reference>
<accession>A0A3P3VKX2</accession>
<name>A0A3P3VKX2_9GAMM</name>
<evidence type="ECO:0000313" key="2">
    <source>
        <dbReference type="Proteomes" id="UP000280792"/>
    </source>
</evidence>
<dbReference type="Proteomes" id="UP000280792">
    <property type="component" value="Unassembled WGS sequence"/>
</dbReference>
<dbReference type="RefSeq" id="WP_125017326.1">
    <property type="nucleotide sequence ID" value="NZ_QWEZ01000002.1"/>
</dbReference>
<dbReference type="EMBL" id="QWEZ01000002">
    <property type="protein sequence ID" value="RRJ83034.1"/>
    <property type="molecule type" value="Genomic_DNA"/>
</dbReference>
<proteinExistence type="predicted"/>